<reference evidence="3" key="1">
    <citation type="submission" date="2022-11" db="EMBL/GenBank/DDBJ databases">
        <title>Centuries of genome instability and evolution in soft-shell clam transmissible cancer (bioRxiv).</title>
        <authorList>
            <person name="Hart S.F.M."/>
            <person name="Yonemitsu M.A."/>
            <person name="Giersch R.M."/>
            <person name="Beal B.F."/>
            <person name="Arriagada G."/>
            <person name="Davis B.W."/>
            <person name="Ostrander E.A."/>
            <person name="Goff S.P."/>
            <person name="Metzger M.J."/>
        </authorList>
    </citation>
    <scope>NUCLEOTIDE SEQUENCE</scope>
    <source>
        <strain evidence="3">MELC-2E11</strain>
        <tissue evidence="3">Siphon/mantle</tissue>
    </source>
</reference>
<evidence type="ECO:0000256" key="2">
    <source>
        <dbReference type="SAM" id="Phobius"/>
    </source>
</evidence>
<evidence type="ECO:0000313" key="4">
    <source>
        <dbReference type="Proteomes" id="UP001164746"/>
    </source>
</evidence>
<feature type="transmembrane region" description="Helical" evidence="2">
    <location>
        <begin position="59"/>
        <end position="80"/>
    </location>
</feature>
<dbReference type="EMBL" id="CP111017">
    <property type="protein sequence ID" value="WAR09104.1"/>
    <property type="molecule type" value="Genomic_DNA"/>
</dbReference>
<feature type="region of interest" description="Disordered" evidence="1">
    <location>
        <begin position="8"/>
        <end position="32"/>
    </location>
</feature>
<keyword evidence="2" id="KW-1133">Transmembrane helix</keyword>
<proteinExistence type="predicted"/>
<name>A0ABY7EIZ3_MYAAR</name>
<keyword evidence="2" id="KW-0812">Transmembrane</keyword>
<keyword evidence="2" id="KW-0472">Membrane</keyword>
<evidence type="ECO:0000256" key="1">
    <source>
        <dbReference type="SAM" id="MobiDB-lite"/>
    </source>
</evidence>
<dbReference type="Proteomes" id="UP001164746">
    <property type="component" value="Chromosome 6"/>
</dbReference>
<feature type="compositionally biased region" description="Basic and acidic residues" evidence="1">
    <location>
        <begin position="13"/>
        <end position="32"/>
    </location>
</feature>
<protein>
    <submittedName>
        <fullName evidence="3">Uncharacterized protein</fullName>
    </submittedName>
</protein>
<accession>A0ABY7EIZ3</accession>
<organism evidence="3 4">
    <name type="scientific">Mya arenaria</name>
    <name type="common">Soft-shell clam</name>
    <dbReference type="NCBI Taxonomy" id="6604"/>
    <lineage>
        <taxon>Eukaryota</taxon>
        <taxon>Metazoa</taxon>
        <taxon>Spiralia</taxon>
        <taxon>Lophotrochozoa</taxon>
        <taxon>Mollusca</taxon>
        <taxon>Bivalvia</taxon>
        <taxon>Autobranchia</taxon>
        <taxon>Heteroconchia</taxon>
        <taxon>Euheterodonta</taxon>
        <taxon>Imparidentia</taxon>
        <taxon>Neoheterodontei</taxon>
        <taxon>Myida</taxon>
        <taxon>Myoidea</taxon>
        <taxon>Myidae</taxon>
        <taxon>Mya</taxon>
    </lineage>
</organism>
<gene>
    <name evidence="3" type="ORF">MAR_019062</name>
</gene>
<keyword evidence="4" id="KW-1185">Reference proteome</keyword>
<evidence type="ECO:0000313" key="3">
    <source>
        <dbReference type="EMBL" id="WAR09104.1"/>
    </source>
</evidence>
<sequence>MYLVNSFGGNGRKAHDVKPSGHTYKEQCKEKSPKKGKGEYIIESTYREIIRKRGRRWEICVSFAFLVDAVSINLITGFGLTTQPGFTRMSTTMDTLKSSAKRLIEASISRTISLMNIRKSSGPPIDP</sequence>